<dbReference type="GO" id="GO:0015074">
    <property type="term" value="P:DNA integration"/>
    <property type="evidence" value="ECO:0007669"/>
    <property type="project" value="InterPro"/>
</dbReference>
<gene>
    <name evidence="2" type="ORF">FA13DRAFT_1567115</name>
</gene>
<dbReference type="PANTHER" id="PTHR34605:SF3">
    <property type="entry name" value="P CELL-TYPE AGGLUTINATION PROTEIN MAP4-LIKE-RELATED"/>
    <property type="match status" value="1"/>
</dbReference>
<dbReference type="InterPro" id="IPR052925">
    <property type="entry name" value="Phage_Integrase-like_Recomb"/>
</dbReference>
<sequence length="244" mass="27295">HGFDVEPTPDTFSLYVSYIAAYLNPRSISTYLSGICHCLEPTFPDVRQARLSPLVKRTLRGALRSKGVAINRKLALTPAHLRSIITHPPTTDNDIDTSLFHAMLLTGFFGLLCLGEMTAHPTPSLVDPMKFICRASLQVTSSSYQFLLPANKTDPFFEGNRIIIRATSDDIDPYRPFLNYIAYRDREFPFHTQLFLTSRGSVPTSKWFLERLHRHLPPSFGGQSLRAGGATWLASIGTPTTIIQ</sequence>
<name>A0A4Y7SHK2_COPMI</name>
<organism evidence="2 3">
    <name type="scientific">Coprinellus micaceus</name>
    <name type="common">Glistening ink-cap mushroom</name>
    <name type="synonym">Coprinus micaceus</name>
    <dbReference type="NCBI Taxonomy" id="71717"/>
    <lineage>
        <taxon>Eukaryota</taxon>
        <taxon>Fungi</taxon>
        <taxon>Dikarya</taxon>
        <taxon>Basidiomycota</taxon>
        <taxon>Agaricomycotina</taxon>
        <taxon>Agaricomycetes</taxon>
        <taxon>Agaricomycetidae</taxon>
        <taxon>Agaricales</taxon>
        <taxon>Agaricineae</taxon>
        <taxon>Psathyrellaceae</taxon>
        <taxon>Coprinellus</taxon>
    </lineage>
</organism>
<dbReference type="GO" id="GO:0006310">
    <property type="term" value="P:DNA recombination"/>
    <property type="evidence" value="ECO:0007669"/>
    <property type="project" value="UniProtKB-KW"/>
</dbReference>
<protein>
    <submittedName>
        <fullName evidence="2">Uncharacterized protein</fullName>
    </submittedName>
</protein>
<keyword evidence="1" id="KW-0233">DNA recombination</keyword>
<dbReference type="InterPro" id="IPR013762">
    <property type="entry name" value="Integrase-like_cat_sf"/>
</dbReference>
<dbReference type="InterPro" id="IPR011010">
    <property type="entry name" value="DNA_brk_join_enz"/>
</dbReference>
<reference evidence="2 3" key="1">
    <citation type="journal article" date="2019" name="Nat. Ecol. Evol.">
        <title>Megaphylogeny resolves global patterns of mushroom evolution.</title>
        <authorList>
            <person name="Varga T."/>
            <person name="Krizsan K."/>
            <person name="Foldi C."/>
            <person name="Dima B."/>
            <person name="Sanchez-Garcia M."/>
            <person name="Sanchez-Ramirez S."/>
            <person name="Szollosi G.J."/>
            <person name="Szarkandi J.G."/>
            <person name="Papp V."/>
            <person name="Albert L."/>
            <person name="Andreopoulos W."/>
            <person name="Angelini C."/>
            <person name="Antonin V."/>
            <person name="Barry K.W."/>
            <person name="Bougher N.L."/>
            <person name="Buchanan P."/>
            <person name="Buyck B."/>
            <person name="Bense V."/>
            <person name="Catcheside P."/>
            <person name="Chovatia M."/>
            <person name="Cooper J."/>
            <person name="Damon W."/>
            <person name="Desjardin D."/>
            <person name="Finy P."/>
            <person name="Geml J."/>
            <person name="Haridas S."/>
            <person name="Hughes K."/>
            <person name="Justo A."/>
            <person name="Karasinski D."/>
            <person name="Kautmanova I."/>
            <person name="Kiss B."/>
            <person name="Kocsube S."/>
            <person name="Kotiranta H."/>
            <person name="LaButti K.M."/>
            <person name="Lechner B.E."/>
            <person name="Liimatainen K."/>
            <person name="Lipzen A."/>
            <person name="Lukacs Z."/>
            <person name="Mihaltcheva S."/>
            <person name="Morgado L.N."/>
            <person name="Niskanen T."/>
            <person name="Noordeloos M.E."/>
            <person name="Ohm R.A."/>
            <person name="Ortiz-Santana B."/>
            <person name="Ovrebo C."/>
            <person name="Racz N."/>
            <person name="Riley R."/>
            <person name="Savchenko A."/>
            <person name="Shiryaev A."/>
            <person name="Soop K."/>
            <person name="Spirin V."/>
            <person name="Szebenyi C."/>
            <person name="Tomsovsky M."/>
            <person name="Tulloss R.E."/>
            <person name="Uehling J."/>
            <person name="Grigoriev I.V."/>
            <person name="Vagvolgyi C."/>
            <person name="Papp T."/>
            <person name="Martin F.M."/>
            <person name="Miettinen O."/>
            <person name="Hibbett D.S."/>
            <person name="Nagy L.G."/>
        </authorList>
    </citation>
    <scope>NUCLEOTIDE SEQUENCE [LARGE SCALE GENOMIC DNA]</scope>
    <source>
        <strain evidence="2 3">FP101781</strain>
    </source>
</reference>
<dbReference type="PANTHER" id="PTHR34605">
    <property type="entry name" value="PHAGE_INTEGRASE DOMAIN-CONTAINING PROTEIN"/>
    <property type="match status" value="1"/>
</dbReference>
<dbReference type="SUPFAM" id="SSF56349">
    <property type="entry name" value="DNA breaking-rejoining enzymes"/>
    <property type="match status" value="1"/>
</dbReference>
<feature type="non-terminal residue" evidence="2">
    <location>
        <position position="1"/>
    </location>
</feature>
<keyword evidence="3" id="KW-1185">Reference proteome</keyword>
<evidence type="ECO:0000313" key="2">
    <source>
        <dbReference type="EMBL" id="TEB21074.1"/>
    </source>
</evidence>
<dbReference type="AlphaFoldDB" id="A0A4Y7SHK2"/>
<evidence type="ECO:0000313" key="3">
    <source>
        <dbReference type="Proteomes" id="UP000298030"/>
    </source>
</evidence>
<comment type="caution">
    <text evidence="2">The sequence shown here is derived from an EMBL/GenBank/DDBJ whole genome shotgun (WGS) entry which is preliminary data.</text>
</comment>
<dbReference type="EMBL" id="QPFP01000123">
    <property type="protein sequence ID" value="TEB21074.1"/>
    <property type="molecule type" value="Genomic_DNA"/>
</dbReference>
<dbReference type="GO" id="GO:0003677">
    <property type="term" value="F:DNA binding"/>
    <property type="evidence" value="ECO:0007669"/>
    <property type="project" value="InterPro"/>
</dbReference>
<dbReference type="Proteomes" id="UP000298030">
    <property type="component" value="Unassembled WGS sequence"/>
</dbReference>
<proteinExistence type="predicted"/>
<dbReference type="OrthoDB" id="5598396at2759"/>
<dbReference type="STRING" id="71717.A0A4Y7SHK2"/>
<accession>A0A4Y7SHK2</accession>
<dbReference type="Gene3D" id="1.10.443.10">
    <property type="entry name" value="Intergrase catalytic core"/>
    <property type="match status" value="1"/>
</dbReference>
<feature type="non-terminal residue" evidence="2">
    <location>
        <position position="244"/>
    </location>
</feature>
<evidence type="ECO:0000256" key="1">
    <source>
        <dbReference type="ARBA" id="ARBA00023172"/>
    </source>
</evidence>